<dbReference type="Pfam" id="PF00675">
    <property type="entry name" value="Peptidase_M16"/>
    <property type="match status" value="1"/>
</dbReference>
<keyword evidence="12" id="KW-1185">Reference proteome</keyword>
<evidence type="ECO:0000259" key="8">
    <source>
        <dbReference type="Pfam" id="PF00675"/>
    </source>
</evidence>
<feature type="compositionally biased region" description="Low complexity" evidence="7">
    <location>
        <begin position="114"/>
        <end position="125"/>
    </location>
</feature>
<dbReference type="Proteomes" id="UP001153737">
    <property type="component" value="Chromosome 2"/>
</dbReference>
<dbReference type="GO" id="GO:0004222">
    <property type="term" value="F:metalloendopeptidase activity"/>
    <property type="evidence" value="ECO:0007669"/>
    <property type="project" value="InterPro"/>
</dbReference>
<gene>
    <name evidence="11" type="ORF">PHAECO_LOCUS6922</name>
</gene>
<feature type="domain" description="Peptidase M16 N-terminal" evidence="8">
    <location>
        <begin position="134"/>
        <end position="243"/>
    </location>
</feature>
<evidence type="ECO:0000256" key="5">
    <source>
        <dbReference type="ARBA" id="ARBA00022833"/>
    </source>
</evidence>
<sequence length="1271" mass="145252">MQIYRILGNFSKHIFKRKYSSNTKSFFFHLQQNNLMMDANFDNVPGPGFGFKILPSPVKSASDKKEYTVIQLDNGLTACLISDKEPIVNEDESCEESSDESEGSETESSDSDADSCQSSESKQCKSGSSASELKMAAAGLCIGVGSFSDPKDVPGMAHFLEHMVFMGSEKFPAENDFDSFIKKGGGSDNASTDSETTCFYFECLEKHLHEALDKFAQFFIAPLMKKGAMTREREAIESEFQMALPSDWSRKEQLLCSFSKKDSPVNSFAWGNLITLKENIDDDKLYEGVHEFRKRHYSAHRMTLAIQARLPTETLQKYVVECFSKVPNNELPANDFTVFSNGLFETPEFNRLYYMKPTKDSCQVDLTWSLPPLREKYKSKPVQYVSFLMGDEGKGSLLSYLKKKMWAISTSIGNGEGGSEDNSMYTLYTVSIVLTEEGLKNISEVIGVVFSYINLMKRLGPQKRIFDELKSIGDTAFQFATEEPASDMVENLCEDMQFYPPEDYIAGSELYYEFDPQAIEMVVDNLRPRNMNVMILTKNSPNGEKFDKVEKWFGTEYTDKDIPEEWLIKWENTEPYPDLAFPPPNPYLTSDFSLLPETVDHPDYPVKVTGTPLVEMWYRKDQKFKLPIAYYNFYLISPKSVESPASISMSDMFMNLLAFSIAEEAYPASSADLMYSFNSYEKGIIIKVNGYNEKLPILVDLVANYLVTFDNHVTEGMFNAVKDKLLKSYHNRLLKPSAFAKDIRLNLLLNNYWKPTDRYLGLSNTTYGDMKNFIKDYTKSLYIKSLVQGNVSQEVACEVVNKFVETLKSNHLSEEQYPLFRVAQVPIGEKCCRIEGFNKTDANSVIVNYYQSSPFSMETSVIIDIIMMMIEEPLFDILRTKEQLGYHVFCSTRDTFGILGFTITVNTQATKYSTSHVDQRIEEFLRHTRSLLKKTSEAELEEIKEDLIKTKQCTDIHLKEEVDRNWSEIVSDDYIFDRIKREVEMIRKIKIGEIRSWWSRHNRFGKQENFRKISIQGTISPKLQISTKTTIEETLYDADPINPNNTLVKPKSTLYKQPSQKGCSRKVCHSIAFSRAQKNVPLRKTNSKPPFKYSKVSDDLILRSNPNIVLRNDTDHGDRITSEPSCYCMTKYPKNAWSETGDDNLSRSNEDLGNISTKGLIHSNKCSLCSLYEGYFPSKSSKMKSSCNSLLAHRTKPRLCAYCEQNYIRKQPRSRSGSPCRSDVTDSSRRRVCFCLSAERATSLSRQLHKKLSNALDTNSRLFQNCIDCED</sequence>
<proteinExistence type="inferred from homology"/>
<feature type="domain" description="Peptidase M16 middle/third" evidence="10">
    <location>
        <begin position="477"/>
        <end position="758"/>
    </location>
</feature>
<dbReference type="PANTHER" id="PTHR43690">
    <property type="entry name" value="NARDILYSIN"/>
    <property type="match status" value="1"/>
</dbReference>
<organism evidence="11 12">
    <name type="scientific">Phaedon cochleariae</name>
    <name type="common">Mustard beetle</name>
    <dbReference type="NCBI Taxonomy" id="80249"/>
    <lineage>
        <taxon>Eukaryota</taxon>
        <taxon>Metazoa</taxon>
        <taxon>Ecdysozoa</taxon>
        <taxon>Arthropoda</taxon>
        <taxon>Hexapoda</taxon>
        <taxon>Insecta</taxon>
        <taxon>Pterygota</taxon>
        <taxon>Neoptera</taxon>
        <taxon>Endopterygota</taxon>
        <taxon>Coleoptera</taxon>
        <taxon>Polyphaga</taxon>
        <taxon>Cucujiformia</taxon>
        <taxon>Chrysomeloidea</taxon>
        <taxon>Chrysomelidae</taxon>
        <taxon>Chrysomelinae</taxon>
        <taxon>Chrysomelini</taxon>
        <taxon>Phaedon</taxon>
    </lineage>
</organism>
<evidence type="ECO:0000256" key="6">
    <source>
        <dbReference type="ARBA" id="ARBA00023049"/>
    </source>
</evidence>
<evidence type="ECO:0000259" key="9">
    <source>
        <dbReference type="Pfam" id="PF05193"/>
    </source>
</evidence>
<dbReference type="FunFam" id="3.30.830.10:FF:000005">
    <property type="entry name" value="nardilysin isoform X1"/>
    <property type="match status" value="1"/>
</dbReference>
<dbReference type="Pfam" id="PF16187">
    <property type="entry name" value="Peptidase_M16_M"/>
    <property type="match status" value="1"/>
</dbReference>
<dbReference type="InterPro" id="IPR007863">
    <property type="entry name" value="Peptidase_M16_C"/>
</dbReference>
<dbReference type="InterPro" id="IPR001431">
    <property type="entry name" value="Pept_M16_Zn_BS"/>
</dbReference>
<feature type="domain" description="Peptidase M16 C-terminal" evidence="9">
    <location>
        <begin position="287"/>
        <end position="471"/>
    </location>
</feature>
<evidence type="ECO:0000313" key="12">
    <source>
        <dbReference type="Proteomes" id="UP001153737"/>
    </source>
</evidence>
<dbReference type="InterPro" id="IPR011765">
    <property type="entry name" value="Pept_M16_N"/>
</dbReference>
<evidence type="ECO:0000256" key="3">
    <source>
        <dbReference type="ARBA" id="ARBA00022723"/>
    </source>
</evidence>
<dbReference type="Pfam" id="PF05193">
    <property type="entry name" value="Peptidase_M16_C"/>
    <property type="match status" value="2"/>
</dbReference>
<evidence type="ECO:0000313" key="11">
    <source>
        <dbReference type="EMBL" id="CAH1155362.1"/>
    </source>
</evidence>
<comment type="similarity">
    <text evidence="1">Belongs to the peptidase M16 family.</text>
</comment>
<dbReference type="GO" id="GO:0046872">
    <property type="term" value="F:metal ion binding"/>
    <property type="evidence" value="ECO:0007669"/>
    <property type="project" value="UniProtKB-KW"/>
</dbReference>
<dbReference type="InterPro" id="IPR011249">
    <property type="entry name" value="Metalloenz_LuxS/M16"/>
</dbReference>
<reference evidence="11" key="1">
    <citation type="submission" date="2022-01" db="EMBL/GenBank/DDBJ databases">
        <authorList>
            <person name="King R."/>
        </authorList>
    </citation>
    <scope>NUCLEOTIDE SEQUENCE</scope>
</reference>
<dbReference type="SUPFAM" id="SSF63411">
    <property type="entry name" value="LuxS/MPP-like metallohydrolase"/>
    <property type="match status" value="4"/>
</dbReference>
<keyword evidence="5" id="KW-0862">Zinc</keyword>
<name>A0A9P0GM53_PHACE</name>
<dbReference type="EMBL" id="OU896708">
    <property type="protein sequence ID" value="CAH1155362.1"/>
    <property type="molecule type" value="Genomic_DNA"/>
</dbReference>
<keyword evidence="2" id="KW-0645">Protease</keyword>
<evidence type="ECO:0008006" key="13">
    <source>
        <dbReference type="Google" id="ProtNLM"/>
    </source>
</evidence>
<accession>A0A9P0GM53</accession>
<dbReference type="AlphaFoldDB" id="A0A9P0GM53"/>
<feature type="compositionally biased region" description="Acidic residues" evidence="7">
    <location>
        <begin position="89"/>
        <end position="113"/>
    </location>
</feature>
<protein>
    <recommendedName>
        <fullName evidence="13">Nardilysin</fullName>
    </recommendedName>
</protein>
<dbReference type="PANTHER" id="PTHR43690:SF18">
    <property type="entry name" value="INSULIN-DEGRADING ENZYME-RELATED"/>
    <property type="match status" value="1"/>
</dbReference>
<evidence type="ECO:0000256" key="1">
    <source>
        <dbReference type="ARBA" id="ARBA00007261"/>
    </source>
</evidence>
<dbReference type="PROSITE" id="PS00143">
    <property type="entry name" value="INSULINASE"/>
    <property type="match status" value="1"/>
</dbReference>
<feature type="domain" description="Peptidase M16 C-terminal" evidence="9">
    <location>
        <begin position="766"/>
        <end position="945"/>
    </location>
</feature>
<keyword evidence="3" id="KW-0479">Metal-binding</keyword>
<dbReference type="Gene3D" id="3.30.830.10">
    <property type="entry name" value="Metalloenzyme, LuxS/M16 peptidase-like"/>
    <property type="match status" value="4"/>
</dbReference>
<keyword evidence="4" id="KW-0378">Hydrolase</keyword>
<dbReference type="InterPro" id="IPR032632">
    <property type="entry name" value="Peptidase_M16_M"/>
</dbReference>
<feature type="region of interest" description="Disordered" evidence="7">
    <location>
        <begin position="89"/>
        <end position="125"/>
    </location>
</feature>
<keyword evidence="6" id="KW-0482">Metalloprotease</keyword>
<dbReference type="GO" id="GO:0006508">
    <property type="term" value="P:proteolysis"/>
    <property type="evidence" value="ECO:0007669"/>
    <property type="project" value="UniProtKB-KW"/>
</dbReference>
<dbReference type="InterPro" id="IPR050626">
    <property type="entry name" value="Peptidase_M16"/>
</dbReference>
<evidence type="ECO:0000256" key="2">
    <source>
        <dbReference type="ARBA" id="ARBA00022670"/>
    </source>
</evidence>
<evidence type="ECO:0000256" key="7">
    <source>
        <dbReference type="SAM" id="MobiDB-lite"/>
    </source>
</evidence>
<evidence type="ECO:0000256" key="4">
    <source>
        <dbReference type="ARBA" id="ARBA00022801"/>
    </source>
</evidence>
<reference evidence="11" key="2">
    <citation type="submission" date="2022-10" db="EMBL/GenBank/DDBJ databases">
        <authorList>
            <consortium name="ENA_rothamsted_submissions"/>
            <consortium name="culmorum"/>
            <person name="King R."/>
        </authorList>
    </citation>
    <scope>NUCLEOTIDE SEQUENCE</scope>
</reference>
<evidence type="ECO:0000259" key="10">
    <source>
        <dbReference type="Pfam" id="PF16187"/>
    </source>
</evidence>